<reference evidence="4" key="2">
    <citation type="submission" date="2009-11" db="EMBL/GenBank/DDBJ databases">
        <title>The Genome Sequence of Allomyces macrogynus strain ATCC 38327.</title>
        <authorList>
            <consortium name="The Broad Institute Genome Sequencing Platform"/>
            <person name="Russ C."/>
            <person name="Cuomo C."/>
            <person name="Shea T."/>
            <person name="Young S.K."/>
            <person name="Zeng Q."/>
            <person name="Koehrsen M."/>
            <person name="Haas B."/>
            <person name="Borodovsky M."/>
            <person name="Guigo R."/>
            <person name="Alvarado L."/>
            <person name="Berlin A."/>
            <person name="Borenstein D."/>
            <person name="Chen Z."/>
            <person name="Engels R."/>
            <person name="Freedman E."/>
            <person name="Gellesch M."/>
            <person name="Goldberg J."/>
            <person name="Griggs A."/>
            <person name="Gujja S."/>
            <person name="Heiman D."/>
            <person name="Hepburn T."/>
            <person name="Howarth C."/>
            <person name="Jen D."/>
            <person name="Larson L."/>
            <person name="Lewis B."/>
            <person name="Mehta T."/>
            <person name="Park D."/>
            <person name="Pearson M."/>
            <person name="Roberts A."/>
            <person name="Saif S."/>
            <person name="Shenoy N."/>
            <person name="Sisk P."/>
            <person name="Stolte C."/>
            <person name="Sykes S."/>
            <person name="Walk T."/>
            <person name="White J."/>
            <person name="Yandava C."/>
            <person name="Burger G."/>
            <person name="Gray M.W."/>
            <person name="Holland P.W.H."/>
            <person name="King N."/>
            <person name="Lang F.B.F."/>
            <person name="Roger A.J."/>
            <person name="Ruiz-Trillo I."/>
            <person name="Lander E."/>
            <person name="Nusbaum C."/>
        </authorList>
    </citation>
    <scope>NUCLEOTIDE SEQUENCE [LARGE SCALE GENOMIC DNA]</scope>
    <source>
        <strain evidence="4">ATCC 38327</strain>
    </source>
</reference>
<feature type="region of interest" description="Disordered" evidence="2">
    <location>
        <begin position="1810"/>
        <end position="1845"/>
    </location>
</feature>
<dbReference type="Proteomes" id="UP000054350">
    <property type="component" value="Unassembled WGS sequence"/>
</dbReference>
<feature type="compositionally biased region" description="Pro residues" evidence="2">
    <location>
        <begin position="1826"/>
        <end position="1838"/>
    </location>
</feature>
<evidence type="ECO:0000256" key="1">
    <source>
        <dbReference type="SAM" id="Coils"/>
    </source>
</evidence>
<dbReference type="OrthoDB" id="5573023at2759"/>
<evidence type="ECO:0000256" key="2">
    <source>
        <dbReference type="SAM" id="MobiDB-lite"/>
    </source>
</evidence>
<feature type="coiled-coil region" evidence="1">
    <location>
        <begin position="270"/>
        <end position="395"/>
    </location>
</feature>
<dbReference type="PANTHER" id="PTHR23159">
    <property type="entry name" value="CENTROSOMAL PROTEIN 2"/>
    <property type="match status" value="1"/>
</dbReference>
<feature type="region of interest" description="Disordered" evidence="2">
    <location>
        <begin position="733"/>
        <end position="765"/>
    </location>
</feature>
<protein>
    <submittedName>
        <fullName evidence="3">Uncharacterized protein</fullName>
    </submittedName>
</protein>
<evidence type="ECO:0000313" key="4">
    <source>
        <dbReference type="Proteomes" id="UP000054350"/>
    </source>
</evidence>
<feature type="coiled-coil region" evidence="1">
    <location>
        <begin position="839"/>
        <end position="894"/>
    </location>
</feature>
<feature type="region of interest" description="Disordered" evidence="2">
    <location>
        <begin position="667"/>
        <end position="712"/>
    </location>
</feature>
<gene>
    <name evidence="3" type="ORF">AMAG_09284</name>
</gene>
<proteinExistence type="predicted"/>
<dbReference type="VEuPathDB" id="FungiDB:AMAG_09284"/>
<feature type="coiled-coil region" evidence="1">
    <location>
        <begin position="1171"/>
        <end position="1260"/>
    </location>
</feature>
<keyword evidence="1" id="KW-0175">Coiled coil</keyword>
<feature type="compositionally biased region" description="Pro residues" evidence="2">
    <location>
        <begin position="684"/>
        <end position="695"/>
    </location>
</feature>
<dbReference type="EMBL" id="GG745344">
    <property type="protein sequence ID" value="KNE64247.1"/>
    <property type="molecule type" value="Genomic_DNA"/>
</dbReference>
<feature type="coiled-coil region" evidence="1">
    <location>
        <begin position="1848"/>
        <end position="1875"/>
    </location>
</feature>
<feature type="coiled-coil region" evidence="1">
    <location>
        <begin position="1389"/>
        <end position="1457"/>
    </location>
</feature>
<name>A0A0L0SP28_ALLM3</name>
<reference evidence="3 4" key="1">
    <citation type="submission" date="2009-11" db="EMBL/GenBank/DDBJ databases">
        <title>Annotation of Allomyces macrogynus ATCC 38327.</title>
        <authorList>
            <consortium name="The Broad Institute Genome Sequencing Platform"/>
            <person name="Russ C."/>
            <person name="Cuomo C."/>
            <person name="Burger G."/>
            <person name="Gray M.W."/>
            <person name="Holland P.W.H."/>
            <person name="King N."/>
            <person name="Lang F.B.F."/>
            <person name="Roger A.J."/>
            <person name="Ruiz-Trillo I."/>
            <person name="Young S.K."/>
            <person name="Zeng Q."/>
            <person name="Gargeya S."/>
            <person name="Fitzgerald M."/>
            <person name="Haas B."/>
            <person name="Abouelleil A."/>
            <person name="Alvarado L."/>
            <person name="Arachchi H.M."/>
            <person name="Berlin A."/>
            <person name="Chapman S.B."/>
            <person name="Gearin G."/>
            <person name="Goldberg J."/>
            <person name="Griggs A."/>
            <person name="Gujja S."/>
            <person name="Hansen M."/>
            <person name="Heiman D."/>
            <person name="Howarth C."/>
            <person name="Larimer J."/>
            <person name="Lui A."/>
            <person name="MacDonald P.J.P."/>
            <person name="McCowen C."/>
            <person name="Montmayeur A."/>
            <person name="Murphy C."/>
            <person name="Neiman D."/>
            <person name="Pearson M."/>
            <person name="Priest M."/>
            <person name="Roberts A."/>
            <person name="Saif S."/>
            <person name="Shea T."/>
            <person name="Sisk P."/>
            <person name="Stolte C."/>
            <person name="Sykes S."/>
            <person name="Wortman J."/>
            <person name="Nusbaum C."/>
            <person name="Birren B."/>
        </authorList>
    </citation>
    <scope>NUCLEOTIDE SEQUENCE [LARGE SCALE GENOMIC DNA]</scope>
    <source>
        <strain evidence="3 4">ATCC 38327</strain>
    </source>
</reference>
<evidence type="ECO:0000313" key="3">
    <source>
        <dbReference type="EMBL" id="KNE64247.1"/>
    </source>
</evidence>
<feature type="coiled-coil region" evidence="1">
    <location>
        <begin position="142"/>
        <end position="218"/>
    </location>
</feature>
<feature type="coiled-coil region" evidence="1">
    <location>
        <begin position="1904"/>
        <end position="1938"/>
    </location>
</feature>
<dbReference type="PANTHER" id="PTHR23159:SF31">
    <property type="entry name" value="CENTROSOME-ASSOCIATED PROTEIN CEP250 ISOFORM X1"/>
    <property type="match status" value="1"/>
</dbReference>
<feature type="compositionally biased region" description="Low complexity" evidence="2">
    <location>
        <begin position="667"/>
        <end position="683"/>
    </location>
</feature>
<sequence length="2046" mass="228671">MISGSNMFSIKGEAVDWDRVLALDPAQIQASADDVTLEDLYPDLITWRVSLDDPRATPENLVRLFQLTQLAMELKNLFLEDAEKQSAQLQAQALLTRGTSKSVLRLSPIPGDDEHGGLPAGSTLALPSAAGHSALTSIQDLSAAHLDEIQALRADLDEATKEVTQLRTDVATAEEQMHIERAAAAKLRDEVRFERMRNKDLELVVDSLNVNVKELKAAQARTLGRRTEDEYRTEIREKAQLVAKYLTEVQMLSAQNSELGNEVAAMTGELEAVVTELDRCQKENQSLQQYIAQVDELLAKADVERETLERQIREMAEEIAQRDADDRIPGLEQEIRDLKDQVKHAQALSTDKQEVIDKLEKELHMYATDTSHAVIDDLRKELTDRDTEVEDLKRRLADSFRDFELLSADWHRELNQKKAPAPIIDNSVSKQAAALMETRALALSDANQALESRLTTLDKQLVAKDREIQAMHVEMDRLYKVGAAEYARREIQDLRQQRTVRDQDIAQLKTRVNDLQALADELAEENDEFRLKFNLGQRLGEDRQLLARKRQTEIGRLQAVNGKLMEEIDALERERLELKKQVRLQALERGERALKLGLSVDQLHVLESLADRMRENDRVLCVCNKGDVEKENVRLKRMVDAQGDELEQAAQQVEELEAKLHKTEQKLQQVQQQLKTQQQQQQPSLPPPPAPPAAPSEPGERPGLLPSNPSVTNLVVRPPRVVLFDREVMTDVVADDSTPSTAAEPDRDEPSSVDSTEPHRCATCGRGARRTPAAVRTPVYEVPVRDAGTMCAIDLADVPRELLAHPDASTVAALYHHLVEVMGELDTLRCQPDAVEAQVAEMHARVVDVAAQLDQLRSEYAALQHRHATTVARYADLEHQLGGVRAEADELRTAMAMIDAGDHGEMASRVTDRTRAFITATNSLRQLKRKNLILSGWHESARAALQTAKDAHAAKEEALRKDVHRLTGRVAALETERDQLRGMVEKSVDAAVLVDAQKQLQEQTERTRQLEVAAAERSVLELECMDLKKRHADLEEQLKQSQAARDVLAAQVESHRTQLRDANRLEPVDVQATLASLRSQLAECNAALSMAESRAALAGIECDSHKQMQAGHLRMIESLQKRCDDMAKQNADLCEALMAQQVQRPVPGPSAAPAKSSGAANEDTTENWIEIDVLRQQLERYQRENHALDNANRRLRLLLADLQLQSEQTMLLGQAHQQITDLSLSLQEQKSKAEELGQRCRRLEVQDAEKDAQIQRLEDAQSHLRSSILLERQEHRLLTASLTYRATKAVSHAEFTRVKDALDLAMQYIRKLTHTLPGRTNNDDDAMSTTELRVENLRLKRHLNELAHLHDLKTRETERLQTTLTETERSYLELLDVQGQAREEHVRGQATLQDEIASLKARLATLTDQSALAEKLVGVELEMLRVVHENEGQRARIDQLRQENEQLELQVRRLDAALIQHQLHANSDAAAVTRDVGQPHDPHQQMIPLATAEALLAGLRQQVRQKHALHAQHRLADSEYRLRAARDAHAGMVADLGRARAAAAAAATSRQAETDSPMLSRSASASLSRQFSRTQLVQIEHLSVLVQERDAQIEHLETHLRAHVETIEANRQAAAAQVAALKDQIEVKQAEVDQLRGVINASVPRAEYLVLQDQLQATQVALDTSQVREQNLQSVIDEVKQEMVALTKQQLQLQIVKKRQMLMDQGIKSCESCLMLGQQMTQIREKAEKSLALRGAQIKRLEKRVADLTKELDRHLDKQPDPQEVDNKATRDLATWMQRHEKLEQQVVALEQDKQRAEKRAAELQRLLDAANKTRSDQPAPKSASRPPPSKRPAPPALAKPDPDNAELAAARQRIQDLESKLTAAQADRLRATAKMRKHQQLAETARAEAAAAVQAKQAAAATVASLRAAVVAAQRDEQRARRQALAASQKVADLEAAVARPRSRVADADARLVEELEDVKANYAHSVELNVIFEEELRRLGADVDALHRELYGPVAVRSARSSPVAPTVHAAEREVVQSPVVGSASVRAASRQSAWSQADRTGDG</sequence>
<dbReference type="Gene3D" id="1.10.287.1490">
    <property type="match status" value="2"/>
</dbReference>
<organism evidence="3 4">
    <name type="scientific">Allomyces macrogynus (strain ATCC 38327)</name>
    <name type="common">Allomyces javanicus var. macrogynus</name>
    <dbReference type="NCBI Taxonomy" id="578462"/>
    <lineage>
        <taxon>Eukaryota</taxon>
        <taxon>Fungi</taxon>
        <taxon>Fungi incertae sedis</taxon>
        <taxon>Blastocladiomycota</taxon>
        <taxon>Blastocladiomycetes</taxon>
        <taxon>Blastocladiales</taxon>
        <taxon>Blastocladiaceae</taxon>
        <taxon>Allomyces</taxon>
    </lineage>
</organism>
<accession>A0A0L0SP28</accession>
<keyword evidence="4" id="KW-1185">Reference proteome</keyword>
<dbReference type="STRING" id="578462.A0A0L0SP28"/>
<dbReference type="OMA" id="NIMEHFA"/>
<feature type="coiled-coil region" evidence="1">
    <location>
        <begin position="1604"/>
        <end position="1638"/>
    </location>
</feature>
<feature type="coiled-coil region" evidence="1">
    <location>
        <begin position="505"/>
        <end position="588"/>
    </location>
</feature>
<feature type="compositionally biased region" description="Basic and acidic residues" evidence="2">
    <location>
        <begin position="744"/>
        <end position="760"/>
    </location>
</feature>
<feature type="coiled-coil region" evidence="1">
    <location>
        <begin position="956"/>
        <end position="1136"/>
    </location>
</feature>